<dbReference type="SUPFAM" id="SSF50692">
    <property type="entry name" value="ADC-like"/>
    <property type="match status" value="1"/>
</dbReference>
<sequence>DTVYIETPLGKVKQKAQLLEGMHPTVVHADGYWWFPEKPEAEPSLFGVWESNIDSIVPDDPEVCDYVGNNYFRGLLCRVYKAE</sequence>
<dbReference type="EMBL" id="BARS01028883">
    <property type="protein sequence ID" value="GAF99773.1"/>
    <property type="molecule type" value="Genomic_DNA"/>
</dbReference>
<feature type="non-terminal residue" evidence="1">
    <location>
        <position position="1"/>
    </location>
</feature>
<reference evidence="1" key="1">
    <citation type="journal article" date="2014" name="Front. Microbiol.">
        <title>High frequency of phylogenetically diverse reductive dehalogenase-homologous genes in deep subseafloor sedimentary metagenomes.</title>
        <authorList>
            <person name="Kawai M."/>
            <person name="Futagami T."/>
            <person name="Toyoda A."/>
            <person name="Takaki Y."/>
            <person name="Nishi S."/>
            <person name="Hori S."/>
            <person name="Arai W."/>
            <person name="Tsubouchi T."/>
            <person name="Morono Y."/>
            <person name="Uchiyama I."/>
            <person name="Ito T."/>
            <person name="Fujiyama A."/>
            <person name="Inagaki F."/>
            <person name="Takami H."/>
        </authorList>
    </citation>
    <scope>NUCLEOTIDE SEQUENCE</scope>
    <source>
        <strain evidence="1">Expedition CK06-06</strain>
    </source>
</reference>
<organism evidence="1">
    <name type="scientific">marine sediment metagenome</name>
    <dbReference type="NCBI Taxonomy" id="412755"/>
    <lineage>
        <taxon>unclassified sequences</taxon>
        <taxon>metagenomes</taxon>
        <taxon>ecological metagenomes</taxon>
    </lineage>
</organism>
<evidence type="ECO:0008006" key="2">
    <source>
        <dbReference type="Google" id="ProtNLM"/>
    </source>
</evidence>
<protein>
    <recommendedName>
        <fullName evidence="2">Molybdopterin dinucleotide-binding domain-containing protein</fullName>
    </recommendedName>
</protein>
<dbReference type="Gene3D" id="2.40.40.20">
    <property type="match status" value="1"/>
</dbReference>
<comment type="caution">
    <text evidence="1">The sequence shown here is derived from an EMBL/GenBank/DDBJ whole genome shotgun (WGS) entry which is preliminary data.</text>
</comment>
<dbReference type="InterPro" id="IPR009010">
    <property type="entry name" value="Asp_de-COase-like_dom_sf"/>
</dbReference>
<proteinExistence type="predicted"/>
<gene>
    <name evidence="1" type="ORF">S01H1_45225</name>
</gene>
<evidence type="ECO:0000313" key="1">
    <source>
        <dbReference type="EMBL" id="GAF99773.1"/>
    </source>
</evidence>
<accession>X0U1V7</accession>
<name>X0U1V7_9ZZZZ</name>
<dbReference type="AlphaFoldDB" id="X0U1V7"/>